<dbReference type="EMBL" id="JBAWTH010000035">
    <property type="protein sequence ID" value="KAL2284655.1"/>
    <property type="molecule type" value="Genomic_DNA"/>
</dbReference>
<dbReference type="SUPFAM" id="SSF53067">
    <property type="entry name" value="Actin-like ATPase domain"/>
    <property type="match status" value="2"/>
</dbReference>
<evidence type="ECO:0000256" key="1">
    <source>
        <dbReference type="SAM" id="MobiDB-lite"/>
    </source>
</evidence>
<name>A0ABR4EQD8_9PEZI</name>
<protein>
    <recommendedName>
        <fullName evidence="4">Hsp70 family chaperone</fullName>
    </recommendedName>
</protein>
<organism evidence="2 3">
    <name type="scientific">Diaporthe vaccinii</name>
    <dbReference type="NCBI Taxonomy" id="105482"/>
    <lineage>
        <taxon>Eukaryota</taxon>
        <taxon>Fungi</taxon>
        <taxon>Dikarya</taxon>
        <taxon>Ascomycota</taxon>
        <taxon>Pezizomycotina</taxon>
        <taxon>Sordariomycetes</taxon>
        <taxon>Sordariomycetidae</taxon>
        <taxon>Diaporthales</taxon>
        <taxon>Diaporthaceae</taxon>
        <taxon>Diaporthe</taxon>
        <taxon>Diaporthe eres species complex</taxon>
    </lineage>
</organism>
<sequence>MNSPEIDLIVGVDFGMTCSGVSYALPGMKLPNKIMEWPGEGLEIEENADKVPSTILYRRDKKTGKKTVKSWGFACLHSRNSIEWFKRYLDENTLHGLLNTKNLPWKPPFKTIEDVRTIYRDYMTELYKHIKNTLRPKLKRSLRGKDWSEARIDFLFSLPATFSTPDISDSLEKELKKAGFGNDGDNHKVSMDLTEPQASAVYTAFNADIQLCQGDVILTCDAGGGTTDLAILEQHGDEEYADLRELLPVEGINVGSTTIDDAFAELVKRRFKIADKSGAVLKNLDYVMMHSRSFQGWKHQFGKLKEEHFPLLGVDIPLEDNKSMSNEEAGISDGKLMLSHSDLRSLFDPSVKRIADAIVDRMDELQTKDQTKKIEYLVLSGGLGSSAYLKRELSKAFTGGNAHAAAPNLQILVAEEPQLAVAKGLVYNRLHKKMSGNSALKSIEARASYGIICLTEHTKEMDEMDKKSVWKDPNDGSRWVLDAVKWIIKKGETIDTDKGGEPHELHRNFARNAKRKWQSRLVICHRPPNELPLLAQHEDVFQLCTVTTDLSTVELSECEEKKAKTKFPVRSKKYFQIRYEVKFVLGPAHIKFELWFNGKQYAAPNKTPLLVQWKEGHSTMPPRTHNEDTQNAERWSGGRL</sequence>
<dbReference type="Proteomes" id="UP001600888">
    <property type="component" value="Unassembled WGS sequence"/>
</dbReference>
<evidence type="ECO:0000313" key="3">
    <source>
        <dbReference type="Proteomes" id="UP001600888"/>
    </source>
</evidence>
<accession>A0ABR4EQD8</accession>
<gene>
    <name evidence="2" type="ORF">FJTKL_08753</name>
</gene>
<reference evidence="2 3" key="1">
    <citation type="submission" date="2024-03" db="EMBL/GenBank/DDBJ databases">
        <title>A high-quality draft genome sequence of Diaporthe vaccinii, a causative agent of upright dieback and viscid rot disease in cranberry plants.</title>
        <authorList>
            <person name="Sarrasin M."/>
            <person name="Lang B.F."/>
            <person name="Burger G."/>
        </authorList>
    </citation>
    <scope>NUCLEOTIDE SEQUENCE [LARGE SCALE GENOMIC DNA]</scope>
    <source>
        <strain evidence="2 3">IS7</strain>
    </source>
</reference>
<dbReference type="Gene3D" id="3.90.640.10">
    <property type="entry name" value="Actin, Chain A, domain 4"/>
    <property type="match status" value="1"/>
</dbReference>
<dbReference type="Gene3D" id="3.30.420.40">
    <property type="match status" value="2"/>
</dbReference>
<dbReference type="PANTHER" id="PTHR42749">
    <property type="entry name" value="CELL SHAPE-DETERMINING PROTEIN MREB"/>
    <property type="match status" value="1"/>
</dbReference>
<dbReference type="InterPro" id="IPR043129">
    <property type="entry name" value="ATPase_NBD"/>
</dbReference>
<dbReference type="CDD" id="cd10170">
    <property type="entry name" value="ASKHA_NBD_HSP70"/>
    <property type="match status" value="1"/>
</dbReference>
<keyword evidence="3" id="KW-1185">Reference proteome</keyword>
<comment type="caution">
    <text evidence="2">The sequence shown here is derived from an EMBL/GenBank/DDBJ whole genome shotgun (WGS) entry which is preliminary data.</text>
</comment>
<evidence type="ECO:0000313" key="2">
    <source>
        <dbReference type="EMBL" id="KAL2284655.1"/>
    </source>
</evidence>
<feature type="region of interest" description="Disordered" evidence="1">
    <location>
        <begin position="616"/>
        <end position="640"/>
    </location>
</feature>
<dbReference type="PANTHER" id="PTHR42749:SF1">
    <property type="entry name" value="CELL SHAPE-DETERMINING PROTEIN MREB"/>
    <property type="match status" value="1"/>
</dbReference>
<evidence type="ECO:0008006" key="4">
    <source>
        <dbReference type="Google" id="ProtNLM"/>
    </source>
</evidence>
<proteinExistence type="predicted"/>